<dbReference type="EMBL" id="CM039436">
    <property type="protein sequence ID" value="KAI4313567.1"/>
    <property type="molecule type" value="Genomic_DNA"/>
</dbReference>
<name>A0ACB9LR03_BAUVA</name>
<reference evidence="1 2" key="1">
    <citation type="journal article" date="2022" name="DNA Res.">
        <title>Chromosomal-level genome assembly of the orchid tree Bauhinia variegata (Leguminosae; Cercidoideae) supports the allotetraploid origin hypothesis of Bauhinia.</title>
        <authorList>
            <person name="Zhong Y."/>
            <person name="Chen Y."/>
            <person name="Zheng D."/>
            <person name="Pang J."/>
            <person name="Liu Y."/>
            <person name="Luo S."/>
            <person name="Meng S."/>
            <person name="Qian L."/>
            <person name="Wei D."/>
            <person name="Dai S."/>
            <person name="Zhou R."/>
        </authorList>
    </citation>
    <scope>NUCLEOTIDE SEQUENCE [LARGE SCALE GENOMIC DNA]</scope>
    <source>
        <strain evidence="1">BV-YZ2020</strain>
    </source>
</reference>
<evidence type="ECO:0000313" key="1">
    <source>
        <dbReference type="EMBL" id="KAI4313567.1"/>
    </source>
</evidence>
<accession>A0ACB9LR03</accession>
<organism evidence="1 2">
    <name type="scientific">Bauhinia variegata</name>
    <name type="common">Purple orchid tree</name>
    <name type="synonym">Phanera variegata</name>
    <dbReference type="NCBI Taxonomy" id="167791"/>
    <lineage>
        <taxon>Eukaryota</taxon>
        <taxon>Viridiplantae</taxon>
        <taxon>Streptophyta</taxon>
        <taxon>Embryophyta</taxon>
        <taxon>Tracheophyta</taxon>
        <taxon>Spermatophyta</taxon>
        <taxon>Magnoliopsida</taxon>
        <taxon>eudicotyledons</taxon>
        <taxon>Gunneridae</taxon>
        <taxon>Pentapetalae</taxon>
        <taxon>rosids</taxon>
        <taxon>fabids</taxon>
        <taxon>Fabales</taxon>
        <taxon>Fabaceae</taxon>
        <taxon>Cercidoideae</taxon>
        <taxon>Cercideae</taxon>
        <taxon>Bauhiniinae</taxon>
        <taxon>Bauhinia</taxon>
    </lineage>
</organism>
<evidence type="ECO:0000313" key="2">
    <source>
        <dbReference type="Proteomes" id="UP000828941"/>
    </source>
</evidence>
<protein>
    <submittedName>
        <fullName evidence="1">Uncharacterized protein</fullName>
    </submittedName>
</protein>
<comment type="caution">
    <text evidence="1">The sequence shown here is derived from an EMBL/GenBank/DDBJ whole genome shotgun (WGS) entry which is preliminary data.</text>
</comment>
<sequence length="175" mass="19759">MNPSFRHFFLLVLIIVFVMPKQIAAQERCHEENPMPHCEVEACQKDCKEKHQDGFPAGECFGPDKWVLPKDNDPRLVNRNKRMLGQLLGTLEKFKKEDMQLSGTEAYMRRSNALQRAIILNLTTPIMASVMARIFLHEKLKIADIAVLLGLFSSMTGGISYCLVRAGAKASDQPL</sequence>
<proteinExistence type="predicted"/>
<keyword evidence="2" id="KW-1185">Reference proteome</keyword>
<dbReference type="Proteomes" id="UP000828941">
    <property type="component" value="Chromosome 11"/>
</dbReference>
<gene>
    <name evidence="1" type="ORF">L6164_026532</name>
</gene>